<comment type="similarity">
    <text evidence="1">Belongs to the RutC family.</text>
</comment>
<dbReference type="PANTHER" id="PTHR11803">
    <property type="entry name" value="2-IMINOBUTANOATE/2-IMINOPROPANOATE DEAMINASE RIDA"/>
    <property type="match status" value="1"/>
</dbReference>
<dbReference type="PATRIC" id="fig|2162.10.peg.756"/>
<dbReference type="GO" id="GO:0005829">
    <property type="term" value="C:cytosol"/>
    <property type="evidence" value="ECO:0007669"/>
    <property type="project" value="TreeGrafter"/>
</dbReference>
<dbReference type="InterPro" id="IPR035959">
    <property type="entry name" value="RutC-like_sf"/>
</dbReference>
<dbReference type="STRING" id="2162.BRM9_1583"/>
<organism evidence="2 4">
    <name type="scientific">Methanobacterium formicicum</name>
    <dbReference type="NCBI Taxonomy" id="2162"/>
    <lineage>
        <taxon>Archaea</taxon>
        <taxon>Methanobacteriati</taxon>
        <taxon>Methanobacteriota</taxon>
        <taxon>Methanomada group</taxon>
        <taxon>Methanobacteria</taxon>
        <taxon>Methanobacteriales</taxon>
        <taxon>Methanobacteriaceae</taxon>
        <taxon>Methanobacterium</taxon>
    </lineage>
</organism>
<dbReference type="GeneID" id="26738984"/>
<dbReference type="InterPro" id="IPR006175">
    <property type="entry name" value="YjgF/YER057c/UK114"/>
</dbReference>
<evidence type="ECO:0000256" key="1">
    <source>
        <dbReference type="ARBA" id="ARBA00010552"/>
    </source>
</evidence>
<dbReference type="RefSeq" id="WP_048085371.1">
    <property type="nucleotide sequence ID" value="NZ_CP006933.1"/>
</dbReference>
<dbReference type="Pfam" id="PF01042">
    <property type="entry name" value="Ribonuc_L-PSP"/>
    <property type="match status" value="1"/>
</dbReference>
<evidence type="ECO:0000313" key="4">
    <source>
        <dbReference type="Proteomes" id="UP000029661"/>
    </source>
</evidence>
<dbReference type="Proteomes" id="UP000062768">
    <property type="component" value="Chromosome I"/>
</dbReference>
<reference evidence="2" key="1">
    <citation type="submission" date="2013-12" db="EMBL/GenBank/DDBJ databases">
        <title>The complete genome sequence of Methanobacterium sp. BRM9.</title>
        <authorList>
            <consortium name="Pastoral Greenhouse Gas Research Consortium"/>
            <person name="Kelly W.J."/>
            <person name="Leahy S.C."/>
            <person name="Perry R."/>
            <person name="Li D."/>
            <person name="Altermann E."/>
            <person name="Lambie S.C."/>
            <person name="Attwood G.T."/>
        </authorList>
    </citation>
    <scope>NUCLEOTIDE SEQUENCE [LARGE SCALE GENOMIC DNA]</scope>
    <source>
        <strain evidence="2">BRM9</strain>
    </source>
</reference>
<dbReference type="GO" id="GO:0019239">
    <property type="term" value="F:deaminase activity"/>
    <property type="evidence" value="ECO:0007669"/>
    <property type="project" value="TreeGrafter"/>
</dbReference>
<evidence type="ECO:0000313" key="3">
    <source>
        <dbReference type="EMBL" id="CEL24369.1"/>
    </source>
</evidence>
<protein>
    <submittedName>
        <fullName evidence="2">Endoribonuclease L-PSP family protein</fullName>
    </submittedName>
</protein>
<proteinExistence type="inferred from homology"/>
<dbReference type="EMBL" id="LN734822">
    <property type="protein sequence ID" value="CEL24369.1"/>
    <property type="molecule type" value="Genomic_DNA"/>
</dbReference>
<evidence type="ECO:0000313" key="5">
    <source>
        <dbReference type="Proteomes" id="UP000062768"/>
    </source>
</evidence>
<dbReference type="PANTHER" id="PTHR11803:SF58">
    <property type="entry name" value="PROTEIN HMF1-RELATED"/>
    <property type="match status" value="1"/>
</dbReference>
<keyword evidence="5" id="KW-1185">Reference proteome</keyword>
<reference evidence="3" key="2">
    <citation type="submission" date="2014-09" db="EMBL/GenBank/DDBJ databases">
        <authorList>
            <person name="Bishop-Lilly K.A."/>
            <person name="Broomall S.M."/>
            <person name="Chain P.S."/>
            <person name="Chertkov O."/>
            <person name="Coyne S.R."/>
            <person name="Daligault H.E."/>
            <person name="Davenport K.W."/>
            <person name="Erkkila T."/>
            <person name="Frey K.G."/>
            <person name="Gibbons H.S."/>
            <person name="Gu W."/>
            <person name="Jaissle J."/>
            <person name="Johnson S.L."/>
            <person name="Koroleva G.I."/>
            <person name="Ladner J.T."/>
            <person name="Lo C.-C."/>
            <person name="Minogue T.D."/>
            <person name="Munk C."/>
            <person name="Palacios G.F."/>
            <person name="Redden C.L."/>
            <person name="Rosenzweig C.N."/>
            <person name="Scholz M.B."/>
            <person name="Teshima H."/>
            <person name="Xu Y."/>
        </authorList>
    </citation>
    <scope>NUCLEOTIDE SEQUENCE</scope>
    <source>
        <strain evidence="3">Mb9</strain>
    </source>
</reference>
<dbReference type="OrthoDB" id="70229at2157"/>
<dbReference type="AlphaFoldDB" id="A0A089ZGU2"/>
<dbReference type="EMBL" id="CP006933">
    <property type="protein sequence ID" value="AIS32395.1"/>
    <property type="molecule type" value="Genomic_DNA"/>
</dbReference>
<dbReference type="SUPFAM" id="SSF55298">
    <property type="entry name" value="YjgF-like"/>
    <property type="match status" value="1"/>
</dbReference>
<sequence>MKTNYINPENMVKPRGYSQAISVKGNHQTIYIGGQNAVDEEGVLVGKGDLKKQTEQVLSNINKILEECHAKLENVVKFNIYLVQGQNPQEGFQVFQEKWKGNINFPTVTVLFISGLGNPDWLVEIDAVAITPE</sequence>
<evidence type="ECO:0000313" key="2">
    <source>
        <dbReference type="EMBL" id="AIS32395.1"/>
    </source>
</evidence>
<name>A0A089ZGU2_METFO</name>
<dbReference type="KEGG" id="mfc:BRM9_1583"/>
<gene>
    <name evidence="2" type="ORF">BRM9_1583</name>
    <name evidence="3" type="ORF">MB9_0726</name>
</gene>
<accession>A0A089ZGU2</accession>
<dbReference type="CDD" id="cd00448">
    <property type="entry name" value="YjgF_YER057c_UK114_family"/>
    <property type="match status" value="1"/>
</dbReference>
<dbReference type="Proteomes" id="UP000029661">
    <property type="component" value="Chromosome"/>
</dbReference>
<dbReference type="Gene3D" id="3.30.1330.40">
    <property type="entry name" value="RutC-like"/>
    <property type="match status" value="1"/>
</dbReference>